<dbReference type="EMBL" id="JBHUFF010000014">
    <property type="protein sequence ID" value="MFD1799875.1"/>
    <property type="molecule type" value="Genomic_DNA"/>
</dbReference>
<sequence length="394" mass="44062">MQIASNFFMAVLIFLIQPTFLVGLIIAIGTSYQRIKTERSNHRVAIYKAFYEVKNYLLLGLVTGLIGSLLSIGIGFPITLDWIIVYQVVTILLMIVGYRFVHPLFAFSLTTLVLIGGAMVGTQDTFNFLPAGWYRPLTQMQWVNTSLITNVLFITVFLLAMTLVTLSKHATKQLSPRFLNTKRGKKIARYQIKPFWVVPLLLIIPGESFGAFFDWWPVFAIGNQTYSFFWLPILMGFRFTVQSQMPKAATELIVKDLAVLTVVAGLTAIGSIWTSYSGFAGLILLIVGGAVVLYRHRQREKKWTFLFGPSDSGIKVIGVRPDTPAEKMELTVGDTLISCNDHPLATEEDFHQALSSNSVYCRLKVKGPDGELRLTETALYADSPHEIGLVLLHN</sequence>
<dbReference type="SUPFAM" id="SSF50156">
    <property type="entry name" value="PDZ domain-like"/>
    <property type="match status" value="1"/>
</dbReference>
<evidence type="ECO:0000256" key="1">
    <source>
        <dbReference type="SAM" id="Phobius"/>
    </source>
</evidence>
<comment type="caution">
    <text evidence="3">The sequence shown here is derived from an EMBL/GenBank/DDBJ whole genome shotgun (WGS) entry which is preliminary data.</text>
</comment>
<feature type="transmembrane region" description="Helical" evidence="1">
    <location>
        <begin position="80"/>
        <end position="97"/>
    </location>
</feature>
<gene>
    <name evidence="3" type="ORF">ACFSBK_08440</name>
</gene>
<feature type="transmembrane region" description="Helical" evidence="1">
    <location>
        <begin position="276"/>
        <end position="294"/>
    </location>
</feature>
<dbReference type="Proteomes" id="UP001597285">
    <property type="component" value="Unassembled WGS sequence"/>
</dbReference>
<feature type="transmembrane region" description="Helical" evidence="1">
    <location>
        <begin position="142"/>
        <end position="166"/>
    </location>
</feature>
<keyword evidence="4" id="KW-1185">Reference proteome</keyword>
<keyword evidence="1" id="KW-1133">Transmembrane helix</keyword>
<evidence type="ECO:0000259" key="2">
    <source>
        <dbReference type="Pfam" id="PF13180"/>
    </source>
</evidence>
<dbReference type="InterPro" id="IPR001478">
    <property type="entry name" value="PDZ"/>
</dbReference>
<feature type="transmembrane region" description="Helical" evidence="1">
    <location>
        <begin position="104"/>
        <end position="122"/>
    </location>
</feature>
<organism evidence="3 4">
    <name type="scientific">Carnobacterium antarcticum</name>
    <dbReference type="NCBI Taxonomy" id="2126436"/>
    <lineage>
        <taxon>Bacteria</taxon>
        <taxon>Bacillati</taxon>
        <taxon>Bacillota</taxon>
        <taxon>Bacilli</taxon>
        <taxon>Lactobacillales</taxon>
        <taxon>Carnobacteriaceae</taxon>
        <taxon>Carnobacterium</taxon>
    </lineage>
</organism>
<dbReference type="RefSeq" id="WP_058919899.1">
    <property type="nucleotide sequence ID" value="NZ_JBHSQC010000015.1"/>
</dbReference>
<keyword evidence="1" id="KW-0812">Transmembrane</keyword>
<reference evidence="4" key="1">
    <citation type="journal article" date="2019" name="Int. J. Syst. Evol. Microbiol.">
        <title>The Global Catalogue of Microorganisms (GCM) 10K type strain sequencing project: providing services to taxonomists for standard genome sequencing and annotation.</title>
        <authorList>
            <consortium name="The Broad Institute Genomics Platform"/>
            <consortium name="The Broad Institute Genome Sequencing Center for Infectious Disease"/>
            <person name="Wu L."/>
            <person name="Ma J."/>
        </authorList>
    </citation>
    <scope>NUCLEOTIDE SEQUENCE [LARGE SCALE GENOMIC DNA]</scope>
    <source>
        <strain evidence="4">KCTC 42143</strain>
    </source>
</reference>
<feature type="domain" description="PDZ" evidence="2">
    <location>
        <begin position="309"/>
        <end position="359"/>
    </location>
</feature>
<dbReference type="Pfam" id="PF13180">
    <property type="entry name" value="PDZ_2"/>
    <property type="match status" value="1"/>
</dbReference>
<protein>
    <submittedName>
        <fullName evidence="3">PDZ domain-containing protein</fullName>
    </submittedName>
</protein>
<evidence type="ECO:0000313" key="3">
    <source>
        <dbReference type="EMBL" id="MFD1799875.1"/>
    </source>
</evidence>
<name>A0ABW4NP16_9LACT</name>
<keyword evidence="1" id="KW-0472">Membrane</keyword>
<dbReference type="Gene3D" id="2.30.42.10">
    <property type="match status" value="1"/>
</dbReference>
<dbReference type="InterPro" id="IPR036034">
    <property type="entry name" value="PDZ_sf"/>
</dbReference>
<feature type="transmembrane region" description="Helical" evidence="1">
    <location>
        <begin position="6"/>
        <end position="32"/>
    </location>
</feature>
<accession>A0ABW4NP16</accession>
<evidence type="ECO:0000313" key="4">
    <source>
        <dbReference type="Proteomes" id="UP001597285"/>
    </source>
</evidence>
<feature type="transmembrane region" description="Helical" evidence="1">
    <location>
        <begin position="53"/>
        <end position="74"/>
    </location>
</feature>
<proteinExistence type="predicted"/>